<feature type="domain" description="VTT" evidence="3">
    <location>
        <begin position="29"/>
        <end position="155"/>
    </location>
</feature>
<dbReference type="Gene3D" id="1.20.144.10">
    <property type="entry name" value="Phosphatidic acid phosphatase type 2/haloperoxidase"/>
    <property type="match status" value="1"/>
</dbReference>
<evidence type="ECO:0000259" key="3">
    <source>
        <dbReference type="Pfam" id="PF09335"/>
    </source>
</evidence>
<proteinExistence type="inferred from homology"/>
<keyword evidence="2" id="KW-1133">Transmembrane helix</keyword>
<evidence type="ECO:0000313" key="4">
    <source>
        <dbReference type="EMBL" id="CUN84826.1"/>
    </source>
</evidence>
<feature type="transmembrane region" description="Helical" evidence="2">
    <location>
        <begin position="219"/>
        <end position="239"/>
    </location>
</feature>
<comment type="similarity">
    <text evidence="1">Belongs to the DedA family.</text>
</comment>
<evidence type="ECO:0000256" key="1">
    <source>
        <dbReference type="ARBA" id="ARBA00010792"/>
    </source>
</evidence>
<accession>A0A174ABC3</accession>
<feature type="transmembrane region" description="Helical" evidence="2">
    <location>
        <begin position="373"/>
        <end position="393"/>
    </location>
</feature>
<feature type="transmembrane region" description="Helical" evidence="2">
    <location>
        <begin position="278"/>
        <end position="295"/>
    </location>
</feature>
<feature type="transmembrane region" description="Helical" evidence="2">
    <location>
        <begin position="399"/>
        <end position="420"/>
    </location>
</feature>
<feature type="transmembrane region" description="Helical" evidence="2">
    <location>
        <begin position="304"/>
        <end position="325"/>
    </location>
</feature>
<dbReference type="RefSeq" id="WP_055263717.1">
    <property type="nucleotide sequence ID" value="NZ_CABIXQ010000003.1"/>
</dbReference>
<feature type="transmembrane region" description="Helical" evidence="2">
    <location>
        <begin position="169"/>
        <end position="189"/>
    </location>
</feature>
<sequence>MERLAELINNYGYIIIFLSLFLELIALPLPGEILMGYCGFLIYNGSLNYTLSIITAALGAICGITLSYFIGKLLGVPFFHKYGKYVHLTPEKLDKISGWFDRFGNKLLTIAYFIPGVRHITGYVSGITNISFSKFAIHAYIGAFIWAITFITIGKALGEDWNYLHKYATKYLIIGAILLGIIIVAIYGYKRYEKEIKKYIYLYMKNIISVYNSIKKVELGIVIAGIVYIALIIVTFKLIDEHLSNEMSLFDSITYRIFRGVFSKSFIEVISGFKNLSSVYIVILVSILMVGWITVKQSQKVKNILFIIFTILGGEIFVDISNYIFKKSNSAIDIGSIYNSFPSKDVFIVSILFGIITYYILRQSYSKIIKTISMIILISICAFVGISDIYLKIQYASGVIVAYLFATLWIILCITILELWSIIPEVASKLED</sequence>
<dbReference type="SUPFAM" id="SSF48317">
    <property type="entry name" value="Acid phosphatase/Vanadium-dependent haloperoxidase"/>
    <property type="match status" value="1"/>
</dbReference>
<evidence type="ECO:0000256" key="2">
    <source>
        <dbReference type="SAM" id="Phobius"/>
    </source>
</evidence>
<dbReference type="Pfam" id="PF09335">
    <property type="entry name" value="VTT_dom"/>
    <property type="match status" value="1"/>
</dbReference>
<dbReference type="OrthoDB" id="9782291at2"/>
<protein>
    <submittedName>
        <fullName evidence="4">Putative membrane-associated protein</fullName>
    </submittedName>
</protein>
<keyword evidence="2" id="KW-0812">Transmembrane</keyword>
<dbReference type="InterPro" id="IPR051311">
    <property type="entry name" value="DedA_domain"/>
</dbReference>
<feature type="transmembrane region" description="Helical" evidence="2">
    <location>
        <begin position="12"/>
        <end position="29"/>
    </location>
</feature>
<dbReference type="InterPro" id="IPR032816">
    <property type="entry name" value="VTT_dom"/>
</dbReference>
<reference evidence="4 5" key="1">
    <citation type="submission" date="2015-09" db="EMBL/GenBank/DDBJ databases">
        <authorList>
            <consortium name="Pathogen Informatics"/>
        </authorList>
    </citation>
    <scope>NUCLEOTIDE SEQUENCE [LARGE SCALE GENOMIC DNA]</scope>
    <source>
        <strain evidence="4 5">2789STDY5834856</strain>
    </source>
</reference>
<keyword evidence="2" id="KW-0472">Membrane</keyword>
<gene>
    <name evidence="4" type="primary">dedA_1</name>
    <name evidence="4" type="ORF">ERS852471_00570</name>
</gene>
<dbReference type="Proteomes" id="UP000095594">
    <property type="component" value="Unassembled WGS sequence"/>
</dbReference>
<dbReference type="EMBL" id="CYZX01000003">
    <property type="protein sequence ID" value="CUN84826.1"/>
    <property type="molecule type" value="Genomic_DNA"/>
</dbReference>
<evidence type="ECO:0000313" key="5">
    <source>
        <dbReference type="Proteomes" id="UP000095594"/>
    </source>
</evidence>
<dbReference type="PANTHER" id="PTHR42709:SF9">
    <property type="entry name" value="ALKALINE PHOSPHATASE LIKE PROTEIN"/>
    <property type="match status" value="1"/>
</dbReference>
<feature type="transmembrane region" description="Helical" evidence="2">
    <location>
        <begin position="135"/>
        <end position="157"/>
    </location>
</feature>
<dbReference type="PANTHER" id="PTHR42709">
    <property type="entry name" value="ALKALINE PHOSPHATASE LIKE PROTEIN"/>
    <property type="match status" value="1"/>
</dbReference>
<name>A0A174ABC3_9CLOT</name>
<organism evidence="4 5">
    <name type="scientific">Clostridium disporicum</name>
    <dbReference type="NCBI Taxonomy" id="84024"/>
    <lineage>
        <taxon>Bacteria</taxon>
        <taxon>Bacillati</taxon>
        <taxon>Bacillota</taxon>
        <taxon>Clostridia</taxon>
        <taxon>Eubacteriales</taxon>
        <taxon>Clostridiaceae</taxon>
        <taxon>Clostridium</taxon>
    </lineage>
</organism>
<dbReference type="AlphaFoldDB" id="A0A174ABC3"/>
<feature type="transmembrane region" description="Helical" evidence="2">
    <location>
        <begin position="345"/>
        <end position="361"/>
    </location>
</feature>
<feature type="transmembrane region" description="Helical" evidence="2">
    <location>
        <begin position="49"/>
        <end position="71"/>
    </location>
</feature>
<dbReference type="InterPro" id="IPR036938">
    <property type="entry name" value="PAP2/HPO_sf"/>
</dbReference>
<dbReference type="GO" id="GO:0005886">
    <property type="term" value="C:plasma membrane"/>
    <property type="evidence" value="ECO:0007669"/>
    <property type="project" value="TreeGrafter"/>
</dbReference>